<reference evidence="4" key="2">
    <citation type="journal article" date="2012" name="G3 (Bethesda)">
        <title>Pichia sorbitophila, an interspecies yeast hybrid reveals early steps of genome resolution following polyploidization.</title>
        <authorList>
            <person name="Leh Louis V."/>
            <person name="Despons L."/>
            <person name="Friedrich A."/>
            <person name="Martin T."/>
            <person name="Durrens P."/>
            <person name="Casaregola S."/>
            <person name="Neuveglise C."/>
            <person name="Fairhead C."/>
            <person name="Marck C."/>
            <person name="Cruz J.A."/>
            <person name="Straub M.L."/>
            <person name="Kugler V."/>
            <person name="Sacerdot C."/>
            <person name="Uzunov Z."/>
            <person name="Thierry A."/>
            <person name="Weiss S."/>
            <person name="Bleykasten C."/>
            <person name="De Montigny J."/>
            <person name="Jacques N."/>
            <person name="Jung P."/>
            <person name="Lemaire M."/>
            <person name="Mallet S."/>
            <person name="Morel G."/>
            <person name="Richard G.F."/>
            <person name="Sarkar A."/>
            <person name="Savel G."/>
            <person name="Schacherer J."/>
            <person name="Seret M.L."/>
            <person name="Talla E."/>
            <person name="Samson G."/>
            <person name="Jubin C."/>
            <person name="Poulain J."/>
            <person name="Vacherie B."/>
            <person name="Barbe V."/>
            <person name="Pelletier E."/>
            <person name="Sherman D.J."/>
            <person name="Westhof E."/>
            <person name="Weissenbach J."/>
            <person name="Baret P.V."/>
            <person name="Wincker P."/>
            <person name="Gaillardin C."/>
            <person name="Dujon B."/>
            <person name="Souciet J.L."/>
        </authorList>
    </citation>
    <scope>NUCLEOTIDE SEQUENCE [LARGE SCALE GENOMIC DNA]</scope>
    <source>
        <strain evidence="4">ATCC MYA-4447 / BCRC 22081 / CBS 7064 / NBRC 10061 / NRRL Y-12695</strain>
    </source>
</reference>
<evidence type="ECO:0000313" key="2">
    <source>
        <dbReference type="EMBL" id="CCE83194.1"/>
    </source>
</evidence>
<dbReference type="GO" id="GO:0007059">
    <property type="term" value="P:chromosome segregation"/>
    <property type="evidence" value="ECO:0007669"/>
    <property type="project" value="InterPro"/>
</dbReference>
<protein>
    <submittedName>
        <fullName evidence="3">Piso0_003766 protein</fullName>
    </submittedName>
</protein>
<name>G8Y6J5_PICSO</name>
<dbReference type="Pfam" id="PF05238">
    <property type="entry name" value="CENP-N"/>
    <property type="match status" value="1"/>
</dbReference>
<dbReference type="GO" id="GO:0034080">
    <property type="term" value="P:CENP-A containing chromatin assembly"/>
    <property type="evidence" value="ECO:0007669"/>
    <property type="project" value="InterPro"/>
</dbReference>
<accession>G8Y6J5</accession>
<reference evidence="3" key="1">
    <citation type="submission" date="2011-10" db="EMBL/GenBank/DDBJ databases">
        <authorList>
            <person name="Genoscope - CEA"/>
        </authorList>
    </citation>
    <scope>NUCLEOTIDE SEQUENCE</scope>
</reference>
<dbReference type="FunCoup" id="G8Y6J5">
    <property type="interactions" value="101"/>
</dbReference>
<dbReference type="eggNOG" id="ENOG502QVRZ">
    <property type="taxonomic scope" value="Eukaryota"/>
</dbReference>
<dbReference type="STRING" id="559304.G8Y6J5"/>
<sequence>MDELRGKENYILPNNYIPVMGKNVLQTILSRLPRKSLLELIQVWPKIKSTQAQASEGDSEHERRVLNTRILKEAKSWADGSKKISKRKIIDKIVFEYWKNGLSLLQLSQIDCQLIVDRPNAFQWVHSTARDSHGKESVISLDPKKFLHMLAADLSHLYLTYIYVCRHSKLPIVIVRIQLFDLQAFSKNEVMGRPHISSHRPYFLAIPANSPHVIHTLTSDLASNIILQSVEKNLSHDRRNVLHLVTNPEERPVRSLEAMHIFYGNSRFSNSLGIWTPYAHGAVDILPLGRVKEHSCLSNVKKLPENTYTNKKEEMKEIARRRFKGVVEIDRKTTELFDVPEKIKNKRSRKEVNNRISTLNLPSHEEEEEEEEANKDIADAYNSNSIQPNEFSSIAPVQFIEFTLNEKLPIIDKQAPNEELHSGEKRSSLRLRFTGSDIFAGLHELATKVTDDSRIMLDPTKIPSWLTGEEGANSGMVKDGKLYRQ</sequence>
<evidence type="ECO:0000313" key="3">
    <source>
        <dbReference type="EMBL" id="CCE84225.1"/>
    </source>
</evidence>
<gene>
    <name evidence="3" type="primary">Piso0_003766</name>
    <name evidence="2" type="ORF">GNLVRS01_PISO0K02100g</name>
    <name evidence="3" type="ORF">GNLVRS01_PISO0L02101g</name>
</gene>
<dbReference type="Gene3D" id="3.10.20.720">
    <property type="match status" value="1"/>
</dbReference>
<dbReference type="EMBL" id="FO082049">
    <property type="protein sequence ID" value="CCE83194.1"/>
    <property type="molecule type" value="Genomic_DNA"/>
</dbReference>
<evidence type="ECO:0000313" key="4">
    <source>
        <dbReference type="Proteomes" id="UP000005222"/>
    </source>
</evidence>
<dbReference type="InParanoid" id="G8Y6J5"/>
<keyword evidence="4" id="KW-1185">Reference proteome</keyword>
<dbReference type="AlphaFoldDB" id="G8Y6J5"/>
<evidence type="ECO:0000256" key="1">
    <source>
        <dbReference type="SAM" id="MobiDB-lite"/>
    </source>
</evidence>
<dbReference type="InterPro" id="IPR007902">
    <property type="entry name" value="Chl4/mis15/CENP-N"/>
</dbReference>
<dbReference type="OrthoDB" id="6585699at2759"/>
<dbReference type="HOGENOM" id="CLU_031572_0_0_1"/>
<dbReference type="EMBL" id="FO082048">
    <property type="protein sequence ID" value="CCE84225.1"/>
    <property type="molecule type" value="Genomic_DNA"/>
</dbReference>
<feature type="region of interest" description="Disordered" evidence="1">
    <location>
        <begin position="463"/>
        <end position="485"/>
    </location>
</feature>
<dbReference type="Proteomes" id="UP000005222">
    <property type="component" value="Chromosome K"/>
</dbReference>
<dbReference type="Proteomes" id="UP000005222">
    <property type="component" value="Chromosome L"/>
</dbReference>
<proteinExistence type="predicted"/>
<organism evidence="3 4">
    <name type="scientific">Pichia sorbitophila (strain ATCC MYA-4447 / BCRC 22081 / CBS 7064 / NBRC 10061 / NRRL Y-12695)</name>
    <name type="common">Hybrid yeast</name>
    <dbReference type="NCBI Taxonomy" id="559304"/>
    <lineage>
        <taxon>Eukaryota</taxon>
        <taxon>Fungi</taxon>
        <taxon>Dikarya</taxon>
        <taxon>Ascomycota</taxon>
        <taxon>Saccharomycotina</taxon>
        <taxon>Pichiomycetes</taxon>
        <taxon>Debaryomycetaceae</taxon>
        <taxon>Millerozyma</taxon>
    </lineage>
</organism>